<dbReference type="AlphaFoldDB" id="A0ABD5NQU9"/>
<gene>
    <name evidence="3" type="ORF">ACFOUR_12260</name>
</gene>
<evidence type="ECO:0000313" key="3">
    <source>
        <dbReference type="EMBL" id="MFC3959138.1"/>
    </source>
</evidence>
<comment type="caution">
    <text evidence="3">The sequence shown here is derived from an EMBL/GenBank/DDBJ whole genome shotgun (WGS) entry which is preliminary data.</text>
</comment>
<dbReference type="InterPro" id="IPR003692">
    <property type="entry name" value="Hydantoinase_B"/>
</dbReference>
<dbReference type="GeneID" id="73902594"/>
<protein>
    <submittedName>
        <fullName evidence="3">Hydantoinase B/oxoprolinase family protein</fullName>
    </submittedName>
</protein>
<evidence type="ECO:0000256" key="1">
    <source>
        <dbReference type="SAM" id="MobiDB-lite"/>
    </source>
</evidence>
<evidence type="ECO:0000313" key="4">
    <source>
        <dbReference type="Proteomes" id="UP001595846"/>
    </source>
</evidence>
<keyword evidence="4" id="KW-1185">Reference proteome</keyword>
<dbReference type="RefSeq" id="WP_256533465.1">
    <property type="nucleotide sequence ID" value="NZ_CP101824.1"/>
</dbReference>
<reference evidence="3 4" key="1">
    <citation type="journal article" date="2019" name="Int. J. Syst. Evol. Microbiol.">
        <title>The Global Catalogue of Microorganisms (GCM) 10K type strain sequencing project: providing services to taxonomists for standard genome sequencing and annotation.</title>
        <authorList>
            <consortium name="The Broad Institute Genomics Platform"/>
            <consortium name="The Broad Institute Genome Sequencing Center for Infectious Disease"/>
            <person name="Wu L."/>
            <person name="Ma J."/>
        </authorList>
    </citation>
    <scope>NUCLEOTIDE SEQUENCE [LARGE SCALE GENOMIC DNA]</scope>
    <source>
        <strain evidence="3 4">IBRC-M 10256</strain>
    </source>
</reference>
<dbReference type="Proteomes" id="UP001595846">
    <property type="component" value="Unassembled WGS sequence"/>
</dbReference>
<accession>A0ABD5NQU9</accession>
<feature type="region of interest" description="Disordered" evidence="1">
    <location>
        <begin position="549"/>
        <end position="569"/>
    </location>
</feature>
<dbReference type="InterPro" id="IPR045079">
    <property type="entry name" value="Oxoprolinase-like"/>
</dbReference>
<dbReference type="PANTHER" id="PTHR11365:SF23">
    <property type="entry name" value="HYPOTHETICAL 5-OXOPROLINASE (EUROFUNG)-RELATED"/>
    <property type="match status" value="1"/>
</dbReference>
<evidence type="ECO:0000259" key="2">
    <source>
        <dbReference type="Pfam" id="PF02538"/>
    </source>
</evidence>
<name>A0ABD5NQU9_9EURY</name>
<proteinExistence type="predicted"/>
<dbReference type="Pfam" id="PF02538">
    <property type="entry name" value="Hydantoinase_B"/>
    <property type="match status" value="1"/>
</dbReference>
<organism evidence="3 4">
    <name type="scientific">Halovivax cerinus</name>
    <dbReference type="NCBI Taxonomy" id="1487865"/>
    <lineage>
        <taxon>Archaea</taxon>
        <taxon>Methanobacteriati</taxon>
        <taxon>Methanobacteriota</taxon>
        <taxon>Stenosarchaea group</taxon>
        <taxon>Halobacteria</taxon>
        <taxon>Halobacteriales</taxon>
        <taxon>Natrialbaceae</taxon>
        <taxon>Halovivax</taxon>
    </lineage>
</organism>
<dbReference type="PANTHER" id="PTHR11365">
    <property type="entry name" value="5-OXOPROLINASE RELATED"/>
    <property type="match status" value="1"/>
</dbReference>
<dbReference type="EMBL" id="JBHSAQ010000010">
    <property type="protein sequence ID" value="MFC3959138.1"/>
    <property type="molecule type" value="Genomic_DNA"/>
</dbReference>
<sequence>MSATESAGDVDPATVEVIRNYLTSAATEMQRTLVRTAYNTIVYEILDFGISLYDADLRLVADSPGLAIFLGSNDAGIENAVAHVGRENLEPGDVILCNYPYWSQAHTLDVLVVAPIFVDDELVGFAACRAHWLDLGAKDEGYVLDSTEVYQEGTVFPGTKVYKGGEPDEEILDIIRFNSRMPDKVLGDLNAQIAALRTGARRLQELHERYGSATVDASIERLFDHGARTARDAVADLPDGSWTATGYADGIDSGVDRVEIVATVTIDGTDFTIDLTESADQLDSPYNATGGDALGKLCFKTVTTPEEDSNDGLYDPLSVETRPGSVFEPTDPAPTFVGWTGILAVEVVYRALAKGMPERMPASSGGDLCSIMLYGEDPQTGRPFVEANNEAVGWGATNERDGPNALMHVTETMVQNLPIEVLEQKAPVELDRLELRPDSGGAGRYRGGLGIRRDYRFTHPAGALSIVQKTQTDGWGLDGGDPGARNVVALATDDADDGDETADRVPDRVQILVDNDDLYDSTADDLSGADTAVSYAGMFRGAFEPGEVVSNRSGGGGGYGDPYERDPEAVREDVVDGYVSREAAREDYGVVVSADGELDRDATADLRER</sequence>
<feature type="domain" description="Hydantoinase B/oxoprolinase" evidence="2">
    <location>
        <begin position="11"/>
        <end position="562"/>
    </location>
</feature>